<dbReference type="SUPFAM" id="SSF109604">
    <property type="entry name" value="HD-domain/PDEase-like"/>
    <property type="match status" value="1"/>
</dbReference>
<proteinExistence type="predicted"/>
<dbReference type="InterPro" id="IPR006674">
    <property type="entry name" value="HD_domain"/>
</dbReference>
<evidence type="ECO:0000313" key="2">
    <source>
        <dbReference type="EMBL" id="RRR74766.1"/>
    </source>
</evidence>
<accession>A0A426U4D9</accession>
<dbReference type="Proteomes" id="UP000280307">
    <property type="component" value="Unassembled WGS sequence"/>
</dbReference>
<reference evidence="2 3" key="1">
    <citation type="submission" date="2018-12" db="EMBL/GenBank/DDBJ databases">
        <title>Genome Sequence of Candidatus Viridilinea halotolerans isolated from saline sulfide-rich spring.</title>
        <authorList>
            <person name="Grouzdev D.S."/>
            <person name="Burganskaya E.I."/>
            <person name="Krutkina M.S."/>
            <person name="Sukhacheva M.V."/>
            <person name="Gorlenko V.M."/>
        </authorList>
    </citation>
    <scope>NUCLEOTIDE SEQUENCE [LARGE SCALE GENOMIC DNA]</scope>
    <source>
        <strain evidence="2">Chok-6</strain>
    </source>
</reference>
<dbReference type="InterPro" id="IPR006675">
    <property type="entry name" value="HDIG_dom"/>
</dbReference>
<comment type="caution">
    <text evidence="2">The sequence shown here is derived from an EMBL/GenBank/DDBJ whole genome shotgun (WGS) entry which is preliminary data.</text>
</comment>
<sequence>MNQACIADLLAHPRVLETHDHMHHSVPKHDHMLRVARYAYFLAPLLGADQRTSTRAAILHDIDSRLGTLTTHGAIAARVAAELGEPEAVSLAIVSHMYPFGPRPTTREGWVLAVADKLASFRDMTSFIGGLFSGRSLAERRRLCASDPFYAERMAKRRQRRAMISRILLHRSRKALAE</sequence>
<dbReference type="SMART" id="SM00471">
    <property type="entry name" value="HDc"/>
    <property type="match status" value="1"/>
</dbReference>
<protein>
    <submittedName>
        <fullName evidence="2">HD domain-containing protein</fullName>
    </submittedName>
</protein>
<dbReference type="InterPro" id="IPR003607">
    <property type="entry name" value="HD/PDEase_dom"/>
</dbReference>
<organism evidence="2 3">
    <name type="scientific">Candidatus Viridilinea halotolerans</name>
    <dbReference type="NCBI Taxonomy" id="2491704"/>
    <lineage>
        <taxon>Bacteria</taxon>
        <taxon>Bacillati</taxon>
        <taxon>Chloroflexota</taxon>
        <taxon>Chloroflexia</taxon>
        <taxon>Chloroflexales</taxon>
        <taxon>Chloroflexineae</taxon>
        <taxon>Oscillochloridaceae</taxon>
        <taxon>Candidatus Viridilinea</taxon>
    </lineage>
</organism>
<dbReference type="EMBL" id="RSAS01000240">
    <property type="protein sequence ID" value="RRR74766.1"/>
    <property type="molecule type" value="Genomic_DNA"/>
</dbReference>
<gene>
    <name evidence="2" type="ORF">EI684_06255</name>
</gene>
<dbReference type="NCBIfam" id="TIGR00277">
    <property type="entry name" value="HDIG"/>
    <property type="match status" value="1"/>
</dbReference>
<dbReference type="Gene3D" id="1.10.3210.10">
    <property type="entry name" value="Hypothetical protein af1432"/>
    <property type="match status" value="1"/>
</dbReference>
<evidence type="ECO:0000259" key="1">
    <source>
        <dbReference type="SMART" id="SM00471"/>
    </source>
</evidence>
<name>A0A426U4D9_9CHLR</name>
<dbReference type="AlphaFoldDB" id="A0A426U4D9"/>
<dbReference type="Pfam" id="PF01966">
    <property type="entry name" value="HD"/>
    <property type="match status" value="1"/>
</dbReference>
<evidence type="ECO:0000313" key="3">
    <source>
        <dbReference type="Proteomes" id="UP000280307"/>
    </source>
</evidence>
<feature type="domain" description="HD/PDEase" evidence="1">
    <location>
        <begin position="24"/>
        <end position="130"/>
    </location>
</feature>